<feature type="region of interest" description="Disordered" evidence="1">
    <location>
        <begin position="145"/>
        <end position="204"/>
    </location>
</feature>
<dbReference type="RefSeq" id="XP_046059038.1">
    <property type="nucleotide sequence ID" value="XM_046207368.1"/>
</dbReference>
<feature type="compositionally biased region" description="Basic and acidic residues" evidence="1">
    <location>
        <begin position="174"/>
        <end position="188"/>
    </location>
</feature>
<evidence type="ECO:0000313" key="3">
    <source>
        <dbReference type="Proteomes" id="UP000769157"/>
    </source>
</evidence>
<feature type="compositionally biased region" description="Basic and acidic residues" evidence="1">
    <location>
        <begin position="150"/>
        <end position="160"/>
    </location>
</feature>
<gene>
    <name evidence="2" type="ORF">OGAPHI_006113</name>
</gene>
<evidence type="ECO:0000313" key="2">
    <source>
        <dbReference type="EMBL" id="KAH3661934.1"/>
    </source>
</evidence>
<sequence length="540" mass="59453">MYLHLVGVVHLLAEVEECKTRSVVCVELVDLLQSKTLGFRNERKHKEDTEQRAAKEDKAVGKVDGVGDERREEGNQESPDPVGRGGNGHTFLSDSQWVCFRAHNKDTWTPSGCKEEDVEAREEDHGVSDALAWVDTVGAVVKGLSTNGCENDKTHRHTETTSHQSESSSESVNGDERNKGGGEVDDTQHNGGLERVGQSDRLEDGGTVVEEVVVSGKLLQRLQNHTNHQPVEDLWFSGEQLSPGSGTSSSFNFNRVEDNGGLVLDELGVDVHFVDDGDRSLGVLDSVLLHQITRRFRHEGHTEDHEQSPCETQTVWNSPLSGVIVGVVGTVGCAVSQEDTGGDHQLVAGNKRTTDLFRRGFGNEHWRQDGNRSNSQSGNDTANEELHPRRNRGNLDNDSDNVNHHGQHKTDFSSLDVSESSQSDTSDGTSDVEDGNHQTGTNVGKIVLTATVNLTKPVLEVWHVDETGNGTSIPTKHKTTKCNKRTQQTSTQVLHSALTSRHGRMVFWQGSLVVCVVLIDVFWRRSNRPDVGFLRLLIRV</sequence>
<dbReference type="AlphaFoldDB" id="A0A9P8NZJ6"/>
<dbReference type="EMBL" id="JAEUBE010000414">
    <property type="protein sequence ID" value="KAH3661934.1"/>
    <property type="molecule type" value="Genomic_DNA"/>
</dbReference>
<reference evidence="2" key="1">
    <citation type="journal article" date="2021" name="Open Biol.">
        <title>Shared evolutionary footprints suggest mitochondrial oxidative damage underlies multiple complex I losses in fungi.</title>
        <authorList>
            <person name="Schikora-Tamarit M.A."/>
            <person name="Marcet-Houben M."/>
            <person name="Nosek J."/>
            <person name="Gabaldon T."/>
        </authorList>
    </citation>
    <scope>NUCLEOTIDE SEQUENCE</scope>
    <source>
        <strain evidence="2">CBS6075</strain>
    </source>
</reference>
<name>A0A9P8NZJ6_9ASCO</name>
<feature type="compositionally biased region" description="Polar residues" evidence="1">
    <location>
        <begin position="371"/>
        <end position="381"/>
    </location>
</feature>
<accession>A0A9P8NZJ6</accession>
<organism evidence="2 3">
    <name type="scientific">Ogataea philodendri</name>
    <dbReference type="NCBI Taxonomy" id="1378263"/>
    <lineage>
        <taxon>Eukaryota</taxon>
        <taxon>Fungi</taxon>
        <taxon>Dikarya</taxon>
        <taxon>Ascomycota</taxon>
        <taxon>Saccharomycotina</taxon>
        <taxon>Pichiomycetes</taxon>
        <taxon>Pichiales</taxon>
        <taxon>Pichiaceae</taxon>
        <taxon>Ogataea</taxon>
    </lineage>
</organism>
<feature type="region of interest" description="Disordered" evidence="1">
    <location>
        <begin position="362"/>
        <end position="441"/>
    </location>
</feature>
<dbReference type="OrthoDB" id="10443227at2759"/>
<proteinExistence type="predicted"/>
<protein>
    <submittedName>
        <fullName evidence="2">Uncharacterized protein</fullName>
    </submittedName>
</protein>
<evidence type="ECO:0000256" key="1">
    <source>
        <dbReference type="SAM" id="MobiDB-lite"/>
    </source>
</evidence>
<dbReference type="GeneID" id="70238077"/>
<keyword evidence="3" id="KW-1185">Reference proteome</keyword>
<feature type="compositionally biased region" description="Low complexity" evidence="1">
    <location>
        <begin position="161"/>
        <end position="171"/>
    </location>
</feature>
<feature type="region of interest" description="Disordered" evidence="1">
    <location>
        <begin position="42"/>
        <end position="88"/>
    </location>
</feature>
<dbReference type="Proteomes" id="UP000769157">
    <property type="component" value="Unassembled WGS sequence"/>
</dbReference>
<feature type="compositionally biased region" description="Basic and acidic residues" evidence="1">
    <location>
        <begin position="42"/>
        <end position="74"/>
    </location>
</feature>
<comment type="caution">
    <text evidence="2">The sequence shown here is derived from an EMBL/GenBank/DDBJ whole genome shotgun (WGS) entry which is preliminary data.</text>
</comment>
<feature type="compositionally biased region" description="Low complexity" evidence="1">
    <location>
        <begin position="412"/>
        <end position="429"/>
    </location>
</feature>
<reference evidence="2" key="2">
    <citation type="submission" date="2021-01" db="EMBL/GenBank/DDBJ databases">
        <authorList>
            <person name="Schikora-Tamarit M.A."/>
        </authorList>
    </citation>
    <scope>NUCLEOTIDE SEQUENCE</scope>
    <source>
        <strain evidence="2">CBS6075</strain>
    </source>
</reference>